<evidence type="ECO:0000256" key="11">
    <source>
        <dbReference type="ARBA" id="ARBA00049396"/>
    </source>
</evidence>
<comment type="similarity">
    <text evidence="1">Belongs to the DapB family.</text>
</comment>
<keyword evidence="5 15" id="KW-0560">Oxidoreductase</keyword>
<dbReference type="Pfam" id="PF01113">
    <property type="entry name" value="DapB_N"/>
    <property type="match status" value="1"/>
</dbReference>
<organism evidence="15 16">
    <name type="scientific">Dyella koreensis</name>
    <dbReference type="NCBI Taxonomy" id="311235"/>
    <lineage>
        <taxon>Bacteria</taxon>
        <taxon>Pseudomonadati</taxon>
        <taxon>Pseudomonadota</taxon>
        <taxon>Gammaproteobacteria</taxon>
        <taxon>Lysobacterales</taxon>
        <taxon>Rhodanobacteraceae</taxon>
        <taxon>Dyella</taxon>
    </lineage>
</organism>
<keyword evidence="7" id="KW-0457">Lysine biosynthesis</keyword>
<reference evidence="15 16" key="1">
    <citation type="submission" date="2020-10" db="EMBL/GenBank/DDBJ databases">
        <title>Phylogeny of dyella-like bacteria.</title>
        <authorList>
            <person name="Fu J."/>
        </authorList>
    </citation>
    <scope>NUCLEOTIDE SEQUENCE [LARGE SCALE GENOMIC DNA]</scope>
    <source>
        <strain evidence="15 16">BB4</strain>
    </source>
</reference>
<evidence type="ECO:0000256" key="3">
    <source>
        <dbReference type="ARBA" id="ARBA00022857"/>
    </source>
</evidence>
<dbReference type="Proteomes" id="UP001620408">
    <property type="component" value="Unassembled WGS sequence"/>
</dbReference>
<dbReference type="InterPro" id="IPR000846">
    <property type="entry name" value="DapB_N"/>
</dbReference>
<comment type="pathway">
    <text evidence="8">Amino-acid biosynthesis; L-lysine biosynthesis via DAP pathway; (S)-tetrahydrodipicolinate from L-aspartate: step 4/4.</text>
</comment>
<dbReference type="InterPro" id="IPR022663">
    <property type="entry name" value="DapB_C"/>
</dbReference>
<dbReference type="SUPFAM" id="SSF55347">
    <property type="entry name" value="Glyceraldehyde-3-phosphate dehydrogenase-like, C-terminal domain"/>
    <property type="match status" value="1"/>
</dbReference>
<accession>A0ABW8JZC0</accession>
<dbReference type="PIRSF" id="PIRSF000161">
    <property type="entry name" value="DHPR"/>
    <property type="match status" value="1"/>
</dbReference>
<evidence type="ECO:0000259" key="14">
    <source>
        <dbReference type="Pfam" id="PF05173"/>
    </source>
</evidence>
<dbReference type="NCBIfam" id="TIGR00036">
    <property type="entry name" value="dapB"/>
    <property type="match status" value="1"/>
</dbReference>
<protein>
    <recommendedName>
        <fullName evidence="9 12">4-hydroxy-tetrahydrodipicolinate reductase</fullName>
        <ecNumber evidence="9 12">1.17.1.8</ecNumber>
    </recommendedName>
</protein>
<evidence type="ECO:0000256" key="5">
    <source>
        <dbReference type="ARBA" id="ARBA00023002"/>
    </source>
</evidence>
<evidence type="ECO:0000256" key="8">
    <source>
        <dbReference type="ARBA" id="ARBA00037922"/>
    </source>
</evidence>
<feature type="domain" description="Dihydrodipicolinate reductase C-terminal" evidence="14">
    <location>
        <begin position="130"/>
        <end position="250"/>
    </location>
</feature>
<comment type="catalytic activity">
    <reaction evidence="10">
        <text>(S)-2,3,4,5-tetrahydrodipicolinate + NADP(+) + H2O = (2S,4S)-4-hydroxy-2,3,4,5-tetrahydrodipicolinate + NADPH + H(+)</text>
        <dbReference type="Rhea" id="RHEA:35331"/>
        <dbReference type="ChEBI" id="CHEBI:15377"/>
        <dbReference type="ChEBI" id="CHEBI:15378"/>
        <dbReference type="ChEBI" id="CHEBI:16845"/>
        <dbReference type="ChEBI" id="CHEBI:57783"/>
        <dbReference type="ChEBI" id="CHEBI:58349"/>
        <dbReference type="ChEBI" id="CHEBI:67139"/>
        <dbReference type="EC" id="1.17.1.8"/>
    </reaction>
</comment>
<evidence type="ECO:0000256" key="6">
    <source>
        <dbReference type="ARBA" id="ARBA00023027"/>
    </source>
</evidence>
<dbReference type="SUPFAM" id="SSF51735">
    <property type="entry name" value="NAD(P)-binding Rossmann-fold domains"/>
    <property type="match status" value="1"/>
</dbReference>
<comment type="caution">
    <text evidence="15">The sequence shown here is derived from an EMBL/GenBank/DDBJ whole genome shotgun (WGS) entry which is preliminary data.</text>
</comment>
<dbReference type="GO" id="GO:0008839">
    <property type="term" value="F:4-hydroxy-tetrahydrodipicolinate reductase"/>
    <property type="evidence" value="ECO:0007669"/>
    <property type="project" value="UniProtKB-EC"/>
</dbReference>
<evidence type="ECO:0000256" key="2">
    <source>
        <dbReference type="ARBA" id="ARBA00022605"/>
    </source>
</evidence>
<keyword evidence="2" id="KW-0028">Amino-acid biosynthesis</keyword>
<dbReference type="InterPro" id="IPR023940">
    <property type="entry name" value="DHDPR_bac"/>
</dbReference>
<name>A0ABW8JZC0_9GAMM</name>
<dbReference type="Gene3D" id="3.30.360.10">
    <property type="entry name" value="Dihydrodipicolinate Reductase, domain 2"/>
    <property type="match status" value="1"/>
</dbReference>
<dbReference type="Pfam" id="PF05173">
    <property type="entry name" value="DapB_C"/>
    <property type="match status" value="1"/>
</dbReference>
<sequence length="266" mass="27981">MPLKICLAGATGWAGSELARGIAAAADLKLVSAISRKHAGESLGAVLGDGRLDTPVFASASEALVQPCDVFMEYTKPNSAKGNILAALEHGAHVVVGTSGLTDEDYAQIDEVARKHQRGVLACGNFALTMVLMQKFAEMAAKYIPSWEIIDYAYEGKPDAPSGTVRELAGRLGKVRQPEQAVPVDKTNGVRETRGGNLSGTQVHAVRLPGFVLGAEVIFGMPDQMLTLRHNAGGSAKPYVDGALLAIRKVSTLVGVHRGLDAVLDI</sequence>
<evidence type="ECO:0000256" key="9">
    <source>
        <dbReference type="ARBA" id="ARBA00038983"/>
    </source>
</evidence>
<proteinExistence type="inferred from homology"/>
<dbReference type="CDD" id="cd02274">
    <property type="entry name" value="DHDPR_N"/>
    <property type="match status" value="1"/>
</dbReference>
<evidence type="ECO:0000256" key="12">
    <source>
        <dbReference type="NCBIfam" id="TIGR00036"/>
    </source>
</evidence>
<keyword evidence="4" id="KW-0220">Diaminopimelate biosynthesis</keyword>
<keyword evidence="3" id="KW-0521">NADP</keyword>
<evidence type="ECO:0000256" key="4">
    <source>
        <dbReference type="ARBA" id="ARBA00022915"/>
    </source>
</evidence>
<feature type="domain" description="Dihydrodipicolinate reductase N-terminal" evidence="13">
    <location>
        <begin position="4"/>
        <end position="126"/>
    </location>
</feature>
<keyword evidence="6" id="KW-0520">NAD</keyword>
<evidence type="ECO:0000259" key="13">
    <source>
        <dbReference type="Pfam" id="PF01113"/>
    </source>
</evidence>
<keyword evidence="16" id="KW-1185">Reference proteome</keyword>
<comment type="catalytic activity">
    <reaction evidence="11">
        <text>(S)-2,3,4,5-tetrahydrodipicolinate + NAD(+) + H2O = (2S,4S)-4-hydroxy-2,3,4,5-tetrahydrodipicolinate + NADH + H(+)</text>
        <dbReference type="Rhea" id="RHEA:35323"/>
        <dbReference type="ChEBI" id="CHEBI:15377"/>
        <dbReference type="ChEBI" id="CHEBI:15378"/>
        <dbReference type="ChEBI" id="CHEBI:16845"/>
        <dbReference type="ChEBI" id="CHEBI:57540"/>
        <dbReference type="ChEBI" id="CHEBI:57945"/>
        <dbReference type="ChEBI" id="CHEBI:67139"/>
        <dbReference type="EC" id="1.17.1.8"/>
    </reaction>
</comment>
<dbReference type="RefSeq" id="WP_379987646.1">
    <property type="nucleotide sequence ID" value="NZ_JADIKD010000005.1"/>
</dbReference>
<dbReference type="EC" id="1.17.1.8" evidence="9 12"/>
<evidence type="ECO:0000313" key="16">
    <source>
        <dbReference type="Proteomes" id="UP001620408"/>
    </source>
</evidence>
<evidence type="ECO:0000256" key="7">
    <source>
        <dbReference type="ARBA" id="ARBA00023154"/>
    </source>
</evidence>
<dbReference type="Gene3D" id="3.40.50.720">
    <property type="entry name" value="NAD(P)-binding Rossmann-like Domain"/>
    <property type="match status" value="1"/>
</dbReference>
<dbReference type="InterPro" id="IPR036291">
    <property type="entry name" value="NAD(P)-bd_dom_sf"/>
</dbReference>
<evidence type="ECO:0000256" key="1">
    <source>
        <dbReference type="ARBA" id="ARBA00006642"/>
    </source>
</evidence>
<evidence type="ECO:0000256" key="10">
    <source>
        <dbReference type="ARBA" id="ARBA00049080"/>
    </source>
</evidence>
<dbReference type="PANTHER" id="PTHR20836:SF0">
    <property type="entry name" value="4-HYDROXY-TETRAHYDRODIPICOLINATE REDUCTASE 1, CHLOROPLASTIC-RELATED"/>
    <property type="match status" value="1"/>
</dbReference>
<dbReference type="PANTHER" id="PTHR20836">
    <property type="entry name" value="DIHYDRODIPICOLINATE REDUCTASE"/>
    <property type="match status" value="1"/>
</dbReference>
<gene>
    <name evidence="15" type="primary">dapB</name>
    <name evidence="15" type="ORF">ISS97_01900</name>
</gene>
<dbReference type="EMBL" id="JADIKD010000005">
    <property type="protein sequence ID" value="MFK2916003.1"/>
    <property type="molecule type" value="Genomic_DNA"/>
</dbReference>
<evidence type="ECO:0000313" key="15">
    <source>
        <dbReference type="EMBL" id="MFK2916003.1"/>
    </source>
</evidence>